<keyword evidence="2" id="KW-1185">Reference proteome</keyword>
<evidence type="ECO:0000313" key="2">
    <source>
        <dbReference type="Proteomes" id="UP001732700"/>
    </source>
</evidence>
<accession>A0ACD5UDK6</accession>
<dbReference type="EnsemblPlants" id="AVESA.00010b.r2.2AG0236610.1">
    <property type="protein sequence ID" value="AVESA.00010b.r2.2AG0236610.1.CDS.1"/>
    <property type="gene ID" value="AVESA.00010b.r2.2AG0236610"/>
</dbReference>
<name>A0ACD5UDK6_AVESA</name>
<reference evidence="1" key="1">
    <citation type="submission" date="2021-05" db="EMBL/GenBank/DDBJ databases">
        <authorList>
            <person name="Scholz U."/>
            <person name="Mascher M."/>
            <person name="Fiebig A."/>
        </authorList>
    </citation>
    <scope>NUCLEOTIDE SEQUENCE [LARGE SCALE GENOMIC DNA]</scope>
</reference>
<sequence>MMDCHCGIKRKAEAAGTDGICSCATKRKIEQKAPPPPVRASGEGHGGGDVEVPERQMARLSQEEIDEVLSRTKHAPYPNLDDREPNPFRSPEDLEELRELYRSMNENYDSSWETFCKFQAWVRTEFAAKGFVEVDESFLADRAKNRAELEEEWAAMLKEVDISDLIIGEDDDDLVISEDDEYVGA</sequence>
<proteinExistence type="predicted"/>
<protein>
    <submittedName>
        <fullName evidence="1">Uncharacterized protein</fullName>
    </submittedName>
</protein>
<dbReference type="Proteomes" id="UP001732700">
    <property type="component" value="Chromosome 2A"/>
</dbReference>
<organism evidence="1 2">
    <name type="scientific">Avena sativa</name>
    <name type="common">Oat</name>
    <dbReference type="NCBI Taxonomy" id="4498"/>
    <lineage>
        <taxon>Eukaryota</taxon>
        <taxon>Viridiplantae</taxon>
        <taxon>Streptophyta</taxon>
        <taxon>Embryophyta</taxon>
        <taxon>Tracheophyta</taxon>
        <taxon>Spermatophyta</taxon>
        <taxon>Magnoliopsida</taxon>
        <taxon>Liliopsida</taxon>
        <taxon>Poales</taxon>
        <taxon>Poaceae</taxon>
        <taxon>BOP clade</taxon>
        <taxon>Pooideae</taxon>
        <taxon>Poodae</taxon>
        <taxon>Poeae</taxon>
        <taxon>Poeae Chloroplast Group 1 (Aveneae type)</taxon>
        <taxon>Aveninae</taxon>
        <taxon>Avena</taxon>
    </lineage>
</organism>
<evidence type="ECO:0000313" key="1">
    <source>
        <dbReference type="EnsemblPlants" id="AVESA.00010b.r2.2AG0236610.1.CDS.1"/>
    </source>
</evidence>
<reference evidence="1" key="2">
    <citation type="submission" date="2025-09" db="UniProtKB">
        <authorList>
            <consortium name="EnsemblPlants"/>
        </authorList>
    </citation>
    <scope>IDENTIFICATION</scope>
</reference>